<dbReference type="Proteomes" id="UP000887568">
    <property type="component" value="Unplaced"/>
</dbReference>
<sequence length="165" mass="18377">MEEFKSNLPFLHLILSRSLTTKNGRHKTQIQDGQIGHLVPGLGIIIAMVAKMRTGRFKLIPALLGMSMYKNGCSAMLLNALSKTGLCHTSGTVRNIIDRYGVRYDQDIQAAKTEMEAKILHDTTKVIQLPPEETLDHSVGLPEWSFLTEDNPYDKTQGWVTPATV</sequence>
<proteinExistence type="predicted"/>
<name>A0A913ZSB5_PATMI</name>
<keyword evidence="2" id="KW-1185">Reference proteome</keyword>
<organism evidence="1 2">
    <name type="scientific">Patiria miniata</name>
    <name type="common">Bat star</name>
    <name type="synonym">Asterina miniata</name>
    <dbReference type="NCBI Taxonomy" id="46514"/>
    <lineage>
        <taxon>Eukaryota</taxon>
        <taxon>Metazoa</taxon>
        <taxon>Echinodermata</taxon>
        <taxon>Eleutherozoa</taxon>
        <taxon>Asterozoa</taxon>
        <taxon>Asteroidea</taxon>
        <taxon>Valvatacea</taxon>
        <taxon>Valvatida</taxon>
        <taxon>Asterinidae</taxon>
        <taxon>Patiria</taxon>
    </lineage>
</organism>
<accession>A0A913ZSB5</accession>
<evidence type="ECO:0000313" key="1">
    <source>
        <dbReference type="EnsemblMetazoa" id="XP_038054522.1"/>
    </source>
</evidence>
<protein>
    <submittedName>
        <fullName evidence="1">Uncharacterized protein</fullName>
    </submittedName>
</protein>
<dbReference type="GeneID" id="119726752"/>
<reference evidence="1" key="1">
    <citation type="submission" date="2022-11" db="UniProtKB">
        <authorList>
            <consortium name="EnsemblMetazoa"/>
        </authorList>
    </citation>
    <scope>IDENTIFICATION</scope>
</reference>
<dbReference type="RefSeq" id="XP_038054522.1">
    <property type="nucleotide sequence ID" value="XM_038198594.1"/>
</dbReference>
<evidence type="ECO:0000313" key="2">
    <source>
        <dbReference type="Proteomes" id="UP000887568"/>
    </source>
</evidence>
<dbReference type="EnsemblMetazoa" id="XM_038198594.1">
    <property type="protein sequence ID" value="XP_038054522.1"/>
    <property type="gene ID" value="LOC119726752"/>
</dbReference>
<dbReference type="AlphaFoldDB" id="A0A913ZSB5"/>